<evidence type="ECO:0000313" key="2">
    <source>
        <dbReference type="Proteomes" id="UP001372834"/>
    </source>
</evidence>
<proteinExistence type="predicted"/>
<evidence type="ECO:0000313" key="1">
    <source>
        <dbReference type="EMBL" id="KAK6618707.1"/>
    </source>
</evidence>
<comment type="caution">
    <text evidence="1">The sequence shown here is derived from an EMBL/GenBank/DDBJ whole genome shotgun (WGS) entry which is preliminary data.</text>
</comment>
<dbReference type="AlphaFoldDB" id="A0AAN8NQV4"/>
<name>A0AAN8NQV4_POLSC</name>
<gene>
    <name evidence="1" type="ORF">RUM43_013098</name>
</gene>
<reference evidence="1 2" key="1">
    <citation type="submission" date="2023-10" db="EMBL/GenBank/DDBJ databases">
        <title>Genomes of two closely related lineages of the louse Polyplax serrata with different host specificities.</title>
        <authorList>
            <person name="Martinu J."/>
            <person name="Tarabai H."/>
            <person name="Stefka J."/>
            <person name="Hypsa V."/>
        </authorList>
    </citation>
    <scope>NUCLEOTIDE SEQUENCE [LARGE SCALE GENOMIC DNA]</scope>
    <source>
        <strain evidence="1">HR10_N</strain>
    </source>
</reference>
<organism evidence="1 2">
    <name type="scientific">Polyplax serrata</name>
    <name type="common">Common mouse louse</name>
    <dbReference type="NCBI Taxonomy" id="468196"/>
    <lineage>
        <taxon>Eukaryota</taxon>
        <taxon>Metazoa</taxon>
        <taxon>Ecdysozoa</taxon>
        <taxon>Arthropoda</taxon>
        <taxon>Hexapoda</taxon>
        <taxon>Insecta</taxon>
        <taxon>Pterygota</taxon>
        <taxon>Neoptera</taxon>
        <taxon>Paraneoptera</taxon>
        <taxon>Psocodea</taxon>
        <taxon>Troctomorpha</taxon>
        <taxon>Phthiraptera</taxon>
        <taxon>Anoplura</taxon>
        <taxon>Polyplacidae</taxon>
        <taxon>Polyplax</taxon>
    </lineage>
</organism>
<sequence>MSVHLDGHFVVEVKCDIYADVLVYVVAVSNPKINKPIAQEVWIEFGFACFHTGDCLQEKTNYLNLLPVTSSRYDPFNAPKVETENYFKDKDSQLRFGFDEMGTYYLRIYYYSG</sequence>
<dbReference type="Proteomes" id="UP001372834">
    <property type="component" value="Unassembled WGS sequence"/>
</dbReference>
<protein>
    <submittedName>
        <fullName evidence="1">Uncharacterized protein</fullName>
    </submittedName>
</protein>
<accession>A0AAN8NQV4</accession>
<dbReference type="EMBL" id="JAWJWE010000041">
    <property type="protein sequence ID" value="KAK6618707.1"/>
    <property type="molecule type" value="Genomic_DNA"/>
</dbReference>